<organism evidence="2 3">
    <name type="scientific">Dictyobacter aurantiacus</name>
    <dbReference type="NCBI Taxonomy" id="1936993"/>
    <lineage>
        <taxon>Bacteria</taxon>
        <taxon>Bacillati</taxon>
        <taxon>Chloroflexota</taxon>
        <taxon>Ktedonobacteria</taxon>
        <taxon>Ktedonobacterales</taxon>
        <taxon>Dictyobacteraceae</taxon>
        <taxon>Dictyobacter</taxon>
    </lineage>
</organism>
<gene>
    <name evidence="2" type="ORF">KDAU_02180</name>
</gene>
<evidence type="ECO:0000313" key="3">
    <source>
        <dbReference type="Proteomes" id="UP000287224"/>
    </source>
</evidence>
<sequence length="61" mass="6322">MTSISTFSNIVFCQRSIAGKAGMQANMPGDMLKRRAPGRGKPSTYGDSGAQPPATPPPSPT</sequence>
<accession>A0A401Z7S4</accession>
<evidence type="ECO:0000256" key="1">
    <source>
        <dbReference type="SAM" id="MobiDB-lite"/>
    </source>
</evidence>
<feature type="region of interest" description="Disordered" evidence="1">
    <location>
        <begin position="20"/>
        <end position="61"/>
    </location>
</feature>
<proteinExistence type="predicted"/>
<reference evidence="3" key="1">
    <citation type="submission" date="2018-12" db="EMBL/GenBank/DDBJ databases">
        <title>Tengunoibacter tsumagoiensis gen. nov., sp. nov., Dictyobacter kobayashii sp. nov., D. alpinus sp. nov., and D. joshuensis sp. nov. and description of Dictyobacteraceae fam. nov. within the order Ktedonobacterales isolated from Tengu-no-mugimeshi.</title>
        <authorList>
            <person name="Wang C.M."/>
            <person name="Zheng Y."/>
            <person name="Sakai Y."/>
            <person name="Toyoda A."/>
            <person name="Minakuchi Y."/>
            <person name="Abe K."/>
            <person name="Yokota A."/>
            <person name="Yabe S."/>
        </authorList>
    </citation>
    <scope>NUCLEOTIDE SEQUENCE [LARGE SCALE GENOMIC DNA]</scope>
    <source>
        <strain evidence="3">S-27</strain>
    </source>
</reference>
<name>A0A401Z7S4_9CHLR</name>
<evidence type="ECO:0000313" key="2">
    <source>
        <dbReference type="EMBL" id="GCE02889.1"/>
    </source>
</evidence>
<keyword evidence="3" id="KW-1185">Reference proteome</keyword>
<dbReference type="EMBL" id="BIFQ01000001">
    <property type="protein sequence ID" value="GCE02889.1"/>
    <property type="molecule type" value="Genomic_DNA"/>
</dbReference>
<dbReference type="AlphaFoldDB" id="A0A401Z7S4"/>
<comment type="caution">
    <text evidence="2">The sequence shown here is derived from an EMBL/GenBank/DDBJ whole genome shotgun (WGS) entry which is preliminary data.</text>
</comment>
<protein>
    <submittedName>
        <fullName evidence="2">Uncharacterized protein</fullName>
    </submittedName>
</protein>
<dbReference type="Proteomes" id="UP000287224">
    <property type="component" value="Unassembled WGS sequence"/>
</dbReference>